<keyword evidence="5" id="KW-0472">Membrane</keyword>
<evidence type="ECO:0000256" key="2">
    <source>
        <dbReference type="ARBA" id="ARBA00022679"/>
    </source>
</evidence>
<dbReference type="CDD" id="cd07989">
    <property type="entry name" value="LPLAT_AGPAT-like"/>
    <property type="match status" value="1"/>
</dbReference>
<dbReference type="STRING" id="763665.A0A2G5BC69"/>
<comment type="similarity">
    <text evidence="1 4">Belongs to the 1-acyl-sn-glycerol-3-phosphate acyltransferase family.</text>
</comment>
<feature type="transmembrane region" description="Helical" evidence="5">
    <location>
        <begin position="31"/>
        <end position="53"/>
    </location>
</feature>
<protein>
    <recommendedName>
        <fullName evidence="4">1-acyl-sn-glycerol-3-phosphate acyltransferase</fullName>
        <ecNumber evidence="4">2.3.1.51</ecNumber>
    </recommendedName>
</protein>
<keyword evidence="2 4" id="KW-0808">Transferase</keyword>
<keyword evidence="9" id="KW-1185">Reference proteome</keyword>
<keyword evidence="4" id="KW-0443">Lipid metabolism</keyword>
<evidence type="ECO:0000259" key="7">
    <source>
        <dbReference type="SMART" id="SM00563"/>
    </source>
</evidence>
<dbReference type="InterPro" id="IPR004552">
    <property type="entry name" value="AGP_acyltrans"/>
</dbReference>
<reference evidence="8 9" key="1">
    <citation type="journal article" date="2015" name="Genome Biol. Evol.">
        <title>Phylogenomic analyses indicate that early fungi evolved digesting cell walls of algal ancestors of land plants.</title>
        <authorList>
            <person name="Chang Y."/>
            <person name="Wang S."/>
            <person name="Sekimoto S."/>
            <person name="Aerts A.L."/>
            <person name="Choi C."/>
            <person name="Clum A."/>
            <person name="LaButti K.M."/>
            <person name="Lindquist E.A."/>
            <person name="Yee Ngan C."/>
            <person name="Ohm R.A."/>
            <person name="Salamov A.A."/>
            <person name="Grigoriev I.V."/>
            <person name="Spatafora J.W."/>
            <person name="Berbee M.L."/>
        </authorList>
    </citation>
    <scope>NUCLEOTIDE SEQUENCE [LARGE SCALE GENOMIC DNA]</scope>
    <source>
        <strain evidence="8 9">NRRL 1564</strain>
    </source>
</reference>
<name>A0A2G5BC69_COERN</name>
<evidence type="ECO:0000256" key="6">
    <source>
        <dbReference type="SAM" id="SignalP"/>
    </source>
</evidence>
<dbReference type="Pfam" id="PF01553">
    <property type="entry name" value="Acyltransferase"/>
    <property type="match status" value="1"/>
</dbReference>
<evidence type="ECO:0000256" key="3">
    <source>
        <dbReference type="ARBA" id="ARBA00023315"/>
    </source>
</evidence>
<keyword evidence="4" id="KW-1208">Phospholipid metabolism</keyword>
<proteinExistence type="inferred from homology"/>
<dbReference type="GO" id="GO:0006654">
    <property type="term" value="P:phosphatidic acid biosynthetic process"/>
    <property type="evidence" value="ECO:0007669"/>
    <property type="project" value="TreeGrafter"/>
</dbReference>
<dbReference type="EC" id="2.3.1.51" evidence="4"/>
<evidence type="ECO:0000256" key="5">
    <source>
        <dbReference type="SAM" id="Phobius"/>
    </source>
</evidence>
<keyword evidence="4" id="KW-0444">Lipid biosynthesis</keyword>
<comment type="catalytic activity">
    <reaction evidence="4">
        <text>a 1-acyl-sn-glycero-3-phosphate + an acyl-CoA = a 1,2-diacyl-sn-glycero-3-phosphate + CoA</text>
        <dbReference type="Rhea" id="RHEA:19709"/>
        <dbReference type="ChEBI" id="CHEBI:57287"/>
        <dbReference type="ChEBI" id="CHEBI:57970"/>
        <dbReference type="ChEBI" id="CHEBI:58342"/>
        <dbReference type="ChEBI" id="CHEBI:58608"/>
        <dbReference type="EC" id="2.3.1.51"/>
    </reaction>
</comment>
<feature type="signal peptide" evidence="6">
    <location>
        <begin position="1"/>
        <end position="15"/>
    </location>
</feature>
<keyword evidence="5" id="KW-1133">Transmembrane helix</keyword>
<dbReference type="GO" id="GO:0005783">
    <property type="term" value="C:endoplasmic reticulum"/>
    <property type="evidence" value="ECO:0007669"/>
    <property type="project" value="TreeGrafter"/>
</dbReference>
<dbReference type="GO" id="GO:0003841">
    <property type="term" value="F:1-acylglycerol-3-phosphate O-acyltransferase activity"/>
    <property type="evidence" value="ECO:0007669"/>
    <property type="project" value="UniProtKB-UniRule"/>
</dbReference>
<gene>
    <name evidence="8" type="ORF">COEREDRAFT_81251</name>
</gene>
<dbReference type="PANTHER" id="PTHR10434">
    <property type="entry name" value="1-ACYL-SN-GLYCEROL-3-PHOSPHATE ACYLTRANSFERASE"/>
    <property type="match status" value="1"/>
</dbReference>
<evidence type="ECO:0000313" key="9">
    <source>
        <dbReference type="Proteomes" id="UP000242474"/>
    </source>
</evidence>
<dbReference type="EMBL" id="KZ303499">
    <property type="protein sequence ID" value="PIA16606.1"/>
    <property type="molecule type" value="Genomic_DNA"/>
</dbReference>
<evidence type="ECO:0000313" key="8">
    <source>
        <dbReference type="EMBL" id="PIA16606.1"/>
    </source>
</evidence>
<keyword evidence="3 4" id="KW-0012">Acyltransferase</keyword>
<keyword evidence="6" id="KW-0732">Signal</keyword>
<feature type="chain" id="PRO_5013868740" description="1-acyl-sn-glycerol-3-phosphate acyltransferase" evidence="6">
    <location>
        <begin position="16"/>
        <end position="271"/>
    </location>
</feature>
<evidence type="ECO:0000256" key="1">
    <source>
        <dbReference type="ARBA" id="ARBA00008655"/>
    </source>
</evidence>
<sequence>MHWLLWAVLADAVLACCGLFSRKIGYYRRLIHFALCALVASSSGILAAPALWLCGKRASVNWLVARTFYYTTRIVLGISVQIEGEEILQRASPCVLAGNHQSMFDLIMLGRVFPKQTVMLAKRVISYYPFVGWFMRLADDIFISRGSKQSASDMFKRASEELRSKDVSVWFFPEGTRGRFEDGPGLLPFKPGAFLLAYHAKVPVVPVVVMDFYNIYDKRNLWSAPGILKVKILDPIPMDGVSEAELKQLIDSTRERMLVELQQISPPRIAH</sequence>
<dbReference type="PANTHER" id="PTHR10434:SF11">
    <property type="entry name" value="1-ACYL-SN-GLYCEROL-3-PHOSPHATE ACYLTRANSFERASE"/>
    <property type="match status" value="1"/>
</dbReference>
<dbReference type="AlphaFoldDB" id="A0A2G5BC69"/>
<accession>A0A2G5BC69</accession>
<dbReference type="GO" id="GO:0016020">
    <property type="term" value="C:membrane"/>
    <property type="evidence" value="ECO:0007669"/>
    <property type="project" value="InterPro"/>
</dbReference>
<dbReference type="OrthoDB" id="202234at2759"/>
<dbReference type="SUPFAM" id="SSF69593">
    <property type="entry name" value="Glycerol-3-phosphate (1)-acyltransferase"/>
    <property type="match status" value="1"/>
</dbReference>
<dbReference type="InterPro" id="IPR002123">
    <property type="entry name" value="Plipid/glycerol_acylTrfase"/>
</dbReference>
<dbReference type="NCBIfam" id="TIGR00530">
    <property type="entry name" value="AGP_acyltrn"/>
    <property type="match status" value="1"/>
</dbReference>
<feature type="domain" description="Phospholipid/glycerol acyltransferase" evidence="7">
    <location>
        <begin position="94"/>
        <end position="212"/>
    </location>
</feature>
<comment type="domain">
    <text evidence="4">The HXXXXD motif is essential for acyltransferase activity and may constitute the binding site for the phosphate moiety of the glycerol-3-phosphate.</text>
</comment>
<keyword evidence="4" id="KW-0594">Phospholipid biosynthesis</keyword>
<dbReference type="Proteomes" id="UP000242474">
    <property type="component" value="Unassembled WGS sequence"/>
</dbReference>
<evidence type="ECO:0000256" key="4">
    <source>
        <dbReference type="RuleBase" id="RU361267"/>
    </source>
</evidence>
<keyword evidence="5" id="KW-0812">Transmembrane</keyword>
<organism evidence="8 9">
    <name type="scientific">Coemansia reversa (strain ATCC 12441 / NRRL 1564)</name>
    <dbReference type="NCBI Taxonomy" id="763665"/>
    <lineage>
        <taxon>Eukaryota</taxon>
        <taxon>Fungi</taxon>
        <taxon>Fungi incertae sedis</taxon>
        <taxon>Zoopagomycota</taxon>
        <taxon>Kickxellomycotina</taxon>
        <taxon>Kickxellomycetes</taxon>
        <taxon>Kickxellales</taxon>
        <taxon>Kickxellaceae</taxon>
        <taxon>Coemansia</taxon>
    </lineage>
</organism>
<dbReference type="SMART" id="SM00563">
    <property type="entry name" value="PlsC"/>
    <property type="match status" value="1"/>
</dbReference>